<keyword evidence="7 10" id="KW-0472">Membrane</keyword>
<keyword evidence="5" id="KW-0552">Olfaction</keyword>
<accession>A0AA39KUL6</accession>
<dbReference type="GO" id="GO:0005886">
    <property type="term" value="C:plasma membrane"/>
    <property type="evidence" value="ECO:0007669"/>
    <property type="project" value="UniProtKB-SubCell"/>
</dbReference>
<keyword evidence="3" id="KW-0716">Sensory transduction</keyword>
<feature type="transmembrane region" description="Helical" evidence="10">
    <location>
        <begin position="114"/>
        <end position="139"/>
    </location>
</feature>
<evidence type="ECO:0000256" key="2">
    <source>
        <dbReference type="ARBA" id="ARBA00022475"/>
    </source>
</evidence>
<proteinExistence type="predicted"/>
<keyword evidence="9" id="KW-0807">Transducer</keyword>
<dbReference type="GO" id="GO:0007165">
    <property type="term" value="P:signal transduction"/>
    <property type="evidence" value="ECO:0007669"/>
    <property type="project" value="UniProtKB-KW"/>
</dbReference>
<organism evidence="11 12">
    <name type="scientific">Microctonus hyperodae</name>
    <name type="common">Parasitoid wasp</name>
    <dbReference type="NCBI Taxonomy" id="165561"/>
    <lineage>
        <taxon>Eukaryota</taxon>
        <taxon>Metazoa</taxon>
        <taxon>Ecdysozoa</taxon>
        <taxon>Arthropoda</taxon>
        <taxon>Hexapoda</taxon>
        <taxon>Insecta</taxon>
        <taxon>Pterygota</taxon>
        <taxon>Neoptera</taxon>
        <taxon>Endopterygota</taxon>
        <taxon>Hymenoptera</taxon>
        <taxon>Apocrita</taxon>
        <taxon>Ichneumonoidea</taxon>
        <taxon>Braconidae</taxon>
        <taxon>Euphorinae</taxon>
        <taxon>Microctonus</taxon>
    </lineage>
</organism>
<evidence type="ECO:0000256" key="3">
    <source>
        <dbReference type="ARBA" id="ARBA00022606"/>
    </source>
</evidence>
<evidence type="ECO:0000256" key="8">
    <source>
        <dbReference type="ARBA" id="ARBA00023170"/>
    </source>
</evidence>
<reference evidence="11" key="1">
    <citation type="journal article" date="2023" name="bioRxiv">
        <title>Scaffold-level genome assemblies of two parasitoid biocontrol wasps reveal the parthenogenesis mechanism and an associated novel virus.</title>
        <authorList>
            <person name="Inwood S."/>
            <person name="Skelly J."/>
            <person name="Guhlin J."/>
            <person name="Harrop T."/>
            <person name="Goldson S."/>
            <person name="Dearden P."/>
        </authorList>
    </citation>
    <scope>NUCLEOTIDE SEQUENCE</scope>
    <source>
        <strain evidence="11">Lincoln</strain>
        <tissue evidence="11">Whole body</tissue>
    </source>
</reference>
<reference evidence="11" key="2">
    <citation type="submission" date="2023-03" db="EMBL/GenBank/DDBJ databases">
        <authorList>
            <person name="Inwood S.N."/>
            <person name="Skelly J.G."/>
            <person name="Guhlin J."/>
            <person name="Harrop T.W.R."/>
            <person name="Goldson S.G."/>
            <person name="Dearden P.K."/>
        </authorList>
    </citation>
    <scope>NUCLEOTIDE SEQUENCE</scope>
    <source>
        <strain evidence="11">Lincoln</strain>
        <tissue evidence="11">Whole body</tissue>
    </source>
</reference>
<dbReference type="Proteomes" id="UP001168972">
    <property type="component" value="Unassembled WGS sequence"/>
</dbReference>
<keyword evidence="6 10" id="KW-1133">Transmembrane helix</keyword>
<evidence type="ECO:0000256" key="9">
    <source>
        <dbReference type="ARBA" id="ARBA00023224"/>
    </source>
</evidence>
<sequence length="322" mass="36757">AISYNLPGTITIFVEVVKLMKFTLNRSEVVNLNTHIERTFWKKIYETADLNILEEYNRKSMRIIIAYIFFSQYVVWLYVTIPIVESAGKNASDRTLPFTLHFNFPLTQTPYYEIAFIMETAALTGVGLCAASVAGYLGITNFYAAGQFKILQRQLERSIHDAETSEVDESVVEVAALNYKRIRECIKRHQILILYIKRVENLFNIILLIQTLGSVLLLSFCGFQLVLGVETSKLRLLMSIQFLIAAMVQISIFAWPCHEVMVESKEIAEAAYKASWFCLFDSKEGRKCRQSLLITITRARKPCVLTVGKFTPMTLQTLTSVK</sequence>
<gene>
    <name evidence="11" type="ORF">PV327_010991</name>
</gene>
<feature type="transmembrane region" description="Helical" evidence="10">
    <location>
        <begin position="64"/>
        <end position="84"/>
    </location>
</feature>
<feature type="transmembrane region" description="Helical" evidence="10">
    <location>
        <begin position="202"/>
        <end position="228"/>
    </location>
</feature>
<feature type="non-terminal residue" evidence="11">
    <location>
        <position position="322"/>
    </location>
</feature>
<keyword evidence="4 10" id="KW-0812">Transmembrane</keyword>
<comment type="subcellular location">
    <subcellularLocation>
        <location evidence="1">Cell membrane</location>
        <topology evidence="1">Multi-pass membrane protein</topology>
    </subcellularLocation>
</comment>
<evidence type="ECO:0000256" key="5">
    <source>
        <dbReference type="ARBA" id="ARBA00022725"/>
    </source>
</evidence>
<evidence type="ECO:0000256" key="1">
    <source>
        <dbReference type="ARBA" id="ARBA00004651"/>
    </source>
</evidence>
<keyword evidence="12" id="KW-1185">Reference proteome</keyword>
<dbReference type="Pfam" id="PF02949">
    <property type="entry name" value="7tm_6"/>
    <property type="match status" value="1"/>
</dbReference>
<dbReference type="PANTHER" id="PTHR21137:SF35">
    <property type="entry name" value="ODORANT RECEPTOR 19A-RELATED"/>
    <property type="match status" value="1"/>
</dbReference>
<comment type="caution">
    <text evidence="11">The sequence shown here is derived from an EMBL/GenBank/DDBJ whole genome shotgun (WGS) entry which is preliminary data.</text>
</comment>
<dbReference type="PANTHER" id="PTHR21137">
    <property type="entry name" value="ODORANT RECEPTOR"/>
    <property type="match status" value="1"/>
</dbReference>
<evidence type="ECO:0000313" key="11">
    <source>
        <dbReference type="EMBL" id="KAK0174297.1"/>
    </source>
</evidence>
<evidence type="ECO:0000256" key="6">
    <source>
        <dbReference type="ARBA" id="ARBA00022989"/>
    </source>
</evidence>
<dbReference type="EMBL" id="JAQQBR010000023">
    <property type="protein sequence ID" value="KAK0174297.1"/>
    <property type="molecule type" value="Genomic_DNA"/>
</dbReference>
<evidence type="ECO:0000313" key="12">
    <source>
        <dbReference type="Proteomes" id="UP001168972"/>
    </source>
</evidence>
<keyword evidence="2" id="KW-1003">Cell membrane</keyword>
<evidence type="ECO:0000256" key="4">
    <source>
        <dbReference type="ARBA" id="ARBA00022692"/>
    </source>
</evidence>
<dbReference type="InterPro" id="IPR004117">
    <property type="entry name" value="7tm6_olfct_rcpt"/>
</dbReference>
<evidence type="ECO:0000256" key="7">
    <source>
        <dbReference type="ARBA" id="ARBA00023136"/>
    </source>
</evidence>
<dbReference type="GO" id="GO:0005549">
    <property type="term" value="F:odorant binding"/>
    <property type="evidence" value="ECO:0007669"/>
    <property type="project" value="InterPro"/>
</dbReference>
<feature type="transmembrane region" description="Helical" evidence="10">
    <location>
        <begin position="234"/>
        <end position="255"/>
    </location>
</feature>
<dbReference type="AlphaFoldDB" id="A0AA39KUL6"/>
<protein>
    <submittedName>
        <fullName evidence="11">Uncharacterized protein</fullName>
    </submittedName>
</protein>
<dbReference type="GO" id="GO:0004984">
    <property type="term" value="F:olfactory receptor activity"/>
    <property type="evidence" value="ECO:0007669"/>
    <property type="project" value="InterPro"/>
</dbReference>
<keyword evidence="8" id="KW-0675">Receptor</keyword>
<evidence type="ECO:0000256" key="10">
    <source>
        <dbReference type="SAM" id="Phobius"/>
    </source>
</evidence>
<name>A0AA39KUL6_MICHY</name>